<evidence type="ECO:0000259" key="21">
    <source>
        <dbReference type="PROSITE" id="PS50071"/>
    </source>
</evidence>
<dbReference type="Gene3D" id="1.10.10.60">
    <property type="entry name" value="Homeodomain-like"/>
    <property type="match status" value="5"/>
</dbReference>
<sequence length="806" mass="90531">MASRRKSTIPCMVRATEMVEEDDPDEMEVIGDTMVENGSPKPLSNDDWTTGNGVQSKQKDVEQDKPAADTPQPRKPQGGYECKYCPYSTQNLNEFTEHVDLNHPNVILNPLYVCAECSFNTKKYDTLSEHNMKCHPGESNFKLKLIKRNSQTILEQTIEGANSTACMISGENATPAISLSKTPMMKMGKPKMDPRRLPRKGDDLQNLSENLSPEVVTDPIPTINVNGTIIIPEASVPEGLTHVMPFLQRPPNYSLVPKIAVPLNTTKYNPSLDINMILINSFNKFPYPTQAELSWLTAASKHPEEQIRVWFIVQRLKRGISWSPEEVEEARKKMFNGTIQPMTQTLTVLPAQLARNTKVTQPLIQTLPCQILGPTSLVLTQVANGSTMTYSPITLTVADQVQPLKRPLPAPVVTPEAKRASVGHVVQSHPNPATPIMSPSMDRKKTREQISELKASFLKSQFPEDKEVYRLIEATGLSRGEIKKWFSDHRYRTQRGIVNITSESVAKDMAQRSSQPQSPCIQTAQQRLKGNTPEQLKVLEANFQKTSFPTQVEVDRLMVDTSLSRNEIDNCFLESRIVRDNMEQALLNSMDSHKKEDQQQPRALNGTHGQGDQVRASPLPTVASIPLEQKTLDLLKGVFAQTRWPSPEEYDQLALKTGLAHTEIVRWFMENRSALKSGSLQWMEQYQKLNGEGQNGQSQTTLGSKSGHSVLQQHYQEFKELREDDLEKLVEGSKLSYQEIRDWFANKQGEDKLDRAENISQGKRSSEEQGDWVEVTVGVDEDEDHASDCTEAGYEMVEDDSEGMTG</sequence>
<name>A0A444U7Y2_ACIRT</name>
<evidence type="ECO:0000256" key="14">
    <source>
        <dbReference type="ARBA" id="ARBA00023155"/>
    </source>
</evidence>
<keyword evidence="3" id="KW-0678">Repressor</keyword>
<evidence type="ECO:0000313" key="24">
    <source>
        <dbReference type="Proteomes" id="UP000289886"/>
    </source>
</evidence>
<dbReference type="SMART" id="SM00389">
    <property type="entry name" value="HOX"/>
    <property type="match status" value="5"/>
</dbReference>
<evidence type="ECO:0000256" key="5">
    <source>
        <dbReference type="ARBA" id="ARBA00022553"/>
    </source>
</evidence>
<evidence type="ECO:0000259" key="22">
    <source>
        <dbReference type="PROSITE" id="PS50157"/>
    </source>
</evidence>
<organism evidence="23 24">
    <name type="scientific">Acipenser ruthenus</name>
    <name type="common">Sterlet sturgeon</name>
    <dbReference type="NCBI Taxonomy" id="7906"/>
    <lineage>
        <taxon>Eukaryota</taxon>
        <taxon>Metazoa</taxon>
        <taxon>Chordata</taxon>
        <taxon>Craniata</taxon>
        <taxon>Vertebrata</taxon>
        <taxon>Euteleostomi</taxon>
        <taxon>Actinopterygii</taxon>
        <taxon>Chondrostei</taxon>
        <taxon>Acipenseriformes</taxon>
        <taxon>Acipenseridae</taxon>
        <taxon>Acipenser</taxon>
    </lineage>
</organism>
<evidence type="ECO:0000256" key="4">
    <source>
        <dbReference type="ARBA" id="ARBA00022499"/>
    </source>
</evidence>
<keyword evidence="15" id="KW-0804">Transcription</keyword>
<evidence type="ECO:0000256" key="10">
    <source>
        <dbReference type="ARBA" id="ARBA00022833"/>
    </source>
</evidence>
<dbReference type="GO" id="GO:0008270">
    <property type="term" value="F:zinc ion binding"/>
    <property type="evidence" value="ECO:0007669"/>
    <property type="project" value="UniProtKB-KW"/>
</dbReference>
<evidence type="ECO:0000256" key="15">
    <source>
        <dbReference type="ARBA" id="ARBA00023163"/>
    </source>
</evidence>
<dbReference type="GO" id="GO:0030154">
    <property type="term" value="P:cell differentiation"/>
    <property type="evidence" value="ECO:0007669"/>
    <property type="project" value="UniProtKB-KW"/>
</dbReference>
<dbReference type="PROSITE" id="PS50157">
    <property type="entry name" value="ZINC_FINGER_C2H2_2"/>
    <property type="match status" value="1"/>
</dbReference>
<dbReference type="EMBL" id="SCEB01215111">
    <property type="protein sequence ID" value="RXM31287.1"/>
    <property type="molecule type" value="Genomic_DNA"/>
</dbReference>
<dbReference type="FunFam" id="1.10.10.60:FF:000062">
    <property type="entry name" value="zinc fingers and homeoboxes protein 3"/>
    <property type="match status" value="1"/>
</dbReference>
<dbReference type="Proteomes" id="UP000289886">
    <property type="component" value="Unassembled WGS sequence"/>
</dbReference>
<evidence type="ECO:0000256" key="6">
    <source>
        <dbReference type="ARBA" id="ARBA00022723"/>
    </source>
</evidence>
<evidence type="ECO:0000256" key="9">
    <source>
        <dbReference type="ARBA" id="ARBA00022782"/>
    </source>
</evidence>
<dbReference type="CDD" id="cd00086">
    <property type="entry name" value="homeodomain"/>
    <property type="match status" value="4"/>
</dbReference>
<evidence type="ECO:0000256" key="1">
    <source>
        <dbReference type="ARBA" id="ARBA00004123"/>
    </source>
</evidence>
<keyword evidence="6" id="KW-0479">Metal-binding</keyword>
<comment type="caution">
    <text evidence="23">The sequence shown here is derived from an EMBL/GenBank/DDBJ whole genome shotgun (WGS) entry which is preliminary data.</text>
</comment>
<keyword evidence="16 18" id="KW-0539">Nucleus</keyword>
<dbReference type="PROSITE" id="PS50071">
    <property type="entry name" value="HOMEOBOX_2"/>
    <property type="match status" value="2"/>
</dbReference>
<comment type="similarity">
    <text evidence="2">Belongs to the ZHX family.</text>
</comment>
<feature type="compositionally biased region" description="Polar residues" evidence="20">
    <location>
        <begin position="46"/>
        <end position="56"/>
    </location>
</feature>
<feature type="region of interest" description="Disordered" evidence="20">
    <location>
        <begin position="421"/>
        <end position="442"/>
    </location>
</feature>
<evidence type="ECO:0000313" key="23">
    <source>
        <dbReference type="EMBL" id="RXM31287.1"/>
    </source>
</evidence>
<feature type="domain" description="Homeobox" evidence="21">
    <location>
        <begin position="627"/>
        <end position="678"/>
    </location>
</feature>
<dbReference type="SUPFAM" id="SSF46689">
    <property type="entry name" value="Homeodomain-like"/>
    <property type="match status" value="4"/>
</dbReference>
<dbReference type="GO" id="GO:0003677">
    <property type="term" value="F:DNA binding"/>
    <property type="evidence" value="ECO:0007669"/>
    <property type="project" value="UniProtKB-UniRule"/>
</dbReference>
<evidence type="ECO:0000256" key="18">
    <source>
        <dbReference type="PROSITE-ProRule" id="PRU00108"/>
    </source>
</evidence>
<dbReference type="SUPFAM" id="SSF57667">
    <property type="entry name" value="beta-beta-alpha zinc fingers"/>
    <property type="match status" value="2"/>
</dbReference>
<dbReference type="Gene3D" id="3.30.160.60">
    <property type="entry name" value="Classic Zinc Finger"/>
    <property type="match status" value="1"/>
</dbReference>
<dbReference type="Pfam" id="PF00046">
    <property type="entry name" value="Homeodomain"/>
    <property type="match status" value="2"/>
</dbReference>
<feature type="region of interest" description="Disordered" evidence="20">
    <location>
        <begin position="778"/>
        <end position="806"/>
    </location>
</feature>
<dbReference type="FunFam" id="3.30.160.60:FF:000296">
    <property type="entry name" value="Zinc fingers and homeoboxes protein 1"/>
    <property type="match status" value="1"/>
</dbReference>
<accession>A0A444U7Y2</accession>
<reference evidence="23 24" key="1">
    <citation type="submission" date="2019-01" db="EMBL/GenBank/DDBJ databases">
        <title>Draft Genome and Complete Hox-Cluster Characterization of the Sterlet Sturgeon (Acipenser ruthenus).</title>
        <authorList>
            <person name="Wei Q."/>
        </authorList>
    </citation>
    <scope>NUCLEOTIDE SEQUENCE [LARGE SCALE GENOMIC DNA]</scope>
    <source>
        <strain evidence="23">WHYD16114868_AA</strain>
        <tissue evidence="23">Blood</tissue>
    </source>
</reference>
<feature type="DNA-binding region" description="Homeobox" evidence="18">
    <location>
        <begin position="448"/>
        <end position="497"/>
    </location>
</feature>
<keyword evidence="9" id="KW-0221">Differentiation</keyword>
<dbReference type="InterPro" id="IPR036236">
    <property type="entry name" value="Znf_C2H2_sf"/>
</dbReference>
<dbReference type="PANTHER" id="PTHR15467">
    <property type="entry name" value="ZINC-FINGERS AND HOMEOBOXES RELATED"/>
    <property type="match status" value="1"/>
</dbReference>
<evidence type="ECO:0008006" key="25">
    <source>
        <dbReference type="Google" id="ProtNLM"/>
    </source>
</evidence>
<feature type="region of interest" description="Disordered" evidence="20">
    <location>
        <begin position="754"/>
        <end position="773"/>
    </location>
</feature>
<gene>
    <name evidence="23" type="ORF">EOD39_7173</name>
</gene>
<evidence type="ECO:0000256" key="2">
    <source>
        <dbReference type="ARBA" id="ARBA00007440"/>
    </source>
</evidence>
<dbReference type="FunFam" id="1.10.10.60:FF:000247">
    <property type="entry name" value="Zinc fingers and homeoboxes protein 2"/>
    <property type="match status" value="1"/>
</dbReference>
<evidence type="ECO:0000256" key="8">
    <source>
        <dbReference type="ARBA" id="ARBA00022771"/>
    </source>
</evidence>
<keyword evidence="10" id="KW-0862">Zinc</keyword>
<feature type="compositionally biased region" description="Acidic residues" evidence="20">
    <location>
        <begin position="796"/>
        <end position="806"/>
    </location>
</feature>
<dbReference type="SMART" id="SM00355">
    <property type="entry name" value="ZnF_C2H2"/>
    <property type="match status" value="2"/>
</dbReference>
<keyword evidence="24" id="KW-1185">Reference proteome</keyword>
<dbReference type="Pfam" id="PF11569">
    <property type="entry name" value="Homez"/>
    <property type="match status" value="1"/>
</dbReference>
<dbReference type="Pfam" id="PF18387">
    <property type="entry name" value="zf_C2H2_ZHX"/>
    <property type="match status" value="1"/>
</dbReference>
<feature type="compositionally biased region" description="Basic and acidic residues" evidence="20">
    <location>
        <begin position="57"/>
        <end position="67"/>
    </location>
</feature>
<comment type="subcellular location">
    <subcellularLocation>
        <location evidence="1 18 19">Nucleus</location>
    </subcellularLocation>
</comment>
<keyword evidence="4" id="KW-1017">Isopeptide bond</keyword>
<evidence type="ECO:0000256" key="12">
    <source>
        <dbReference type="ARBA" id="ARBA00023015"/>
    </source>
</evidence>
<dbReference type="AlphaFoldDB" id="A0A444U7Y2"/>
<dbReference type="GO" id="GO:0005634">
    <property type="term" value="C:nucleus"/>
    <property type="evidence" value="ECO:0007669"/>
    <property type="project" value="UniProtKB-SubCell"/>
</dbReference>
<feature type="domain" description="Homeobox" evidence="21">
    <location>
        <begin position="446"/>
        <end position="496"/>
    </location>
</feature>
<dbReference type="InterPro" id="IPR024578">
    <property type="entry name" value="Homez_homeobox_dom"/>
</dbReference>
<keyword evidence="12" id="KW-0805">Transcription regulation</keyword>
<dbReference type="PANTHER" id="PTHR15467:SF5">
    <property type="entry name" value="ZINC FINGERS AND HOMEOBOXES PROTEIN 2"/>
    <property type="match status" value="1"/>
</dbReference>
<evidence type="ECO:0000256" key="20">
    <source>
        <dbReference type="SAM" id="MobiDB-lite"/>
    </source>
</evidence>
<keyword evidence="11" id="KW-0832">Ubl conjugation</keyword>
<dbReference type="InterPro" id="IPR001356">
    <property type="entry name" value="HD"/>
</dbReference>
<keyword evidence="7" id="KW-0677">Repeat</keyword>
<evidence type="ECO:0000256" key="17">
    <source>
        <dbReference type="PROSITE-ProRule" id="PRU00042"/>
    </source>
</evidence>
<feature type="DNA-binding region" description="Homeobox" evidence="18">
    <location>
        <begin position="629"/>
        <end position="679"/>
    </location>
</feature>
<proteinExistence type="inferred from homology"/>
<evidence type="ECO:0000256" key="11">
    <source>
        <dbReference type="ARBA" id="ARBA00022843"/>
    </source>
</evidence>
<dbReference type="InterPro" id="IPR009057">
    <property type="entry name" value="Homeodomain-like_sf"/>
</dbReference>
<dbReference type="GO" id="GO:0000981">
    <property type="term" value="F:DNA-binding transcription factor activity, RNA polymerase II-specific"/>
    <property type="evidence" value="ECO:0007669"/>
    <property type="project" value="TreeGrafter"/>
</dbReference>
<keyword evidence="13 18" id="KW-0238">DNA-binding</keyword>
<feature type="region of interest" description="Disordered" evidence="20">
    <location>
        <begin position="30"/>
        <end position="80"/>
    </location>
</feature>
<protein>
    <recommendedName>
        <fullName evidence="25">Zinc fingers and homeoboxes protein 2</fullName>
    </recommendedName>
</protein>
<keyword evidence="14 18" id="KW-0371">Homeobox</keyword>
<evidence type="ECO:0000256" key="19">
    <source>
        <dbReference type="RuleBase" id="RU000682"/>
    </source>
</evidence>
<keyword evidence="8 17" id="KW-0863">Zinc-finger</keyword>
<keyword evidence="5" id="KW-0597">Phosphoprotein</keyword>
<evidence type="ECO:0000256" key="16">
    <source>
        <dbReference type="ARBA" id="ARBA00023242"/>
    </source>
</evidence>
<dbReference type="InterPro" id="IPR041057">
    <property type="entry name" value="ZHX_Znf_C2H2"/>
</dbReference>
<evidence type="ECO:0000256" key="7">
    <source>
        <dbReference type="ARBA" id="ARBA00022737"/>
    </source>
</evidence>
<evidence type="ECO:0000256" key="3">
    <source>
        <dbReference type="ARBA" id="ARBA00022491"/>
    </source>
</evidence>
<dbReference type="InterPro" id="IPR013087">
    <property type="entry name" value="Znf_C2H2_type"/>
</dbReference>
<feature type="region of interest" description="Disordered" evidence="20">
    <location>
        <begin position="591"/>
        <end position="616"/>
    </location>
</feature>
<feature type="domain" description="C2H2-type" evidence="22">
    <location>
        <begin position="112"/>
        <end position="140"/>
    </location>
</feature>
<evidence type="ECO:0000256" key="13">
    <source>
        <dbReference type="ARBA" id="ARBA00023125"/>
    </source>
</evidence>